<dbReference type="Pfam" id="PF04290">
    <property type="entry name" value="DctQ"/>
    <property type="match status" value="1"/>
</dbReference>
<keyword evidence="12" id="KW-1185">Reference proteome</keyword>
<evidence type="ECO:0000256" key="2">
    <source>
        <dbReference type="ARBA" id="ARBA00022448"/>
    </source>
</evidence>
<gene>
    <name evidence="11" type="ORF">B4O97_12275</name>
</gene>
<evidence type="ECO:0000256" key="3">
    <source>
        <dbReference type="ARBA" id="ARBA00022475"/>
    </source>
</evidence>
<evidence type="ECO:0000256" key="1">
    <source>
        <dbReference type="ARBA" id="ARBA00004429"/>
    </source>
</evidence>
<keyword evidence="4" id="KW-0997">Cell inner membrane</keyword>
<evidence type="ECO:0000256" key="7">
    <source>
        <dbReference type="ARBA" id="ARBA00023136"/>
    </source>
</evidence>
<evidence type="ECO:0000259" key="10">
    <source>
        <dbReference type="Pfam" id="PF04290"/>
    </source>
</evidence>
<dbReference type="GO" id="GO:0022857">
    <property type="term" value="F:transmembrane transporter activity"/>
    <property type="evidence" value="ECO:0007669"/>
    <property type="project" value="TreeGrafter"/>
</dbReference>
<keyword evidence="6 9" id="KW-1133">Transmembrane helix</keyword>
<evidence type="ECO:0000256" key="9">
    <source>
        <dbReference type="SAM" id="Phobius"/>
    </source>
</evidence>
<accession>A0A1Y1RWY4</accession>
<evidence type="ECO:0000313" key="12">
    <source>
        <dbReference type="Proteomes" id="UP000192343"/>
    </source>
</evidence>
<dbReference type="EMBL" id="MWQY01000012">
    <property type="protein sequence ID" value="ORC34726.1"/>
    <property type="molecule type" value="Genomic_DNA"/>
</dbReference>
<keyword evidence="2" id="KW-0813">Transport</keyword>
<feature type="transmembrane region" description="Helical" evidence="9">
    <location>
        <begin position="98"/>
        <end position="118"/>
    </location>
</feature>
<evidence type="ECO:0000313" key="11">
    <source>
        <dbReference type="EMBL" id="ORC34726.1"/>
    </source>
</evidence>
<keyword evidence="5 9" id="KW-0812">Transmembrane</keyword>
<feature type="transmembrane region" description="Helical" evidence="9">
    <location>
        <begin position="50"/>
        <end position="67"/>
    </location>
</feature>
<keyword evidence="3" id="KW-1003">Cell membrane</keyword>
<comment type="subcellular location">
    <subcellularLocation>
        <location evidence="1">Cell inner membrane</location>
        <topology evidence="1">Multi-pass membrane protein</topology>
    </subcellularLocation>
</comment>
<keyword evidence="7 9" id="KW-0472">Membrane</keyword>
<dbReference type="GO" id="GO:0005886">
    <property type="term" value="C:plasma membrane"/>
    <property type="evidence" value="ECO:0007669"/>
    <property type="project" value="UniProtKB-SubCell"/>
</dbReference>
<evidence type="ECO:0000256" key="6">
    <source>
        <dbReference type="ARBA" id="ARBA00022989"/>
    </source>
</evidence>
<dbReference type="STRING" id="1963862.B4O97_12275"/>
<protein>
    <recommendedName>
        <fullName evidence="10">Tripartite ATP-independent periplasmic transporters DctQ component domain-containing protein</fullName>
    </recommendedName>
</protein>
<dbReference type="AlphaFoldDB" id="A0A1Y1RWY4"/>
<proteinExistence type="inferred from homology"/>
<comment type="similarity">
    <text evidence="8">Belongs to the TRAP transporter small permease family.</text>
</comment>
<dbReference type="InterPro" id="IPR007387">
    <property type="entry name" value="TRAP_DctQ"/>
</dbReference>
<sequence>MQGIVRFFNLLHILLVVFAKILLVVMVLTIFANVVLRYGFSSGLQWSEELGLLMAVWFSFIAMVLGVKQNLHIHITLLPENKLPPLVDMILRKINDCVIIFVGFIFLRWGIPLVAFTMRSILPASHVPAGWLYIIMPVCAVFLMYEGLTDLLGIDTDDKAVDGYLLGTVSLGRILKGGKNG</sequence>
<dbReference type="PANTHER" id="PTHR35011">
    <property type="entry name" value="2,3-DIKETO-L-GULONATE TRAP TRANSPORTER SMALL PERMEASE PROTEIN YIAM"/>
    <property type="match status" value="1"/>
</dbReference>
<dbReference type="PANTHER" id="PTHR35011:SF2">
    <property type="entry name" value="2,3-DIKETO-L-GULONATE TRAP TRANSPORTER SMALL PERMEASE PROTEIN YIAM"/>
    <property type="match status" value="1"/>
</dbReference>
<comment type="caution">
    <text evidence="11">The sequence shown here is derived from an EMBL/GenBank/DDBJ whole genome shotgun (WGS) entry which is preliminary data.</text>
</comment>
<feature type="transmembrane region" description="Helical" evidence="9">
    <location>
        <begin position="7"/>
        <end position="30"/>
    </location>
</feature>
<evidence type="ECO:0000256" key="5">
    <source>
        <dbReference type="ARBA" id="ARBA00022692"/>
    </source>
</evidence>
<reference evidence="11 12" key="1">
    <citation type="submission" date="2017-03" db="EMBL/GenBank/DDBJ databases">
        <title>Draft Genome sequence of Marispirochaeta sp. strain JC444.</title>
        <authorList>
            <person name="Shivani Y."/>
            <person name="Subhash Y."/>
            <person name="Sasikala C."/>
            <person name="Ramana C."/>
        </authorList>
    </citation>
    <scope>NUCLEOTIDE SEQUENCE [LARGE SCALE GENOMIC DNA]</scope>
    <source>
        <strain evidence="11 12">JC444</strain>
    </source>
</reference>
<feature type="transmembrane region" description="Helical" evidence="9">
    <location>
        <begin position="130"/>
        <end position="148"/>
    </location>
</feature>
<dbReference type="Proteomes" id="UP000192343">
    <property type="component" value="Unassembled WGS sequence"/>
</dbReference>
<name>A0A1Y1RWY4_9SPIO</name>
<evidence type="ECO:0000256" key="4">
    <source>
        <dbReference type="ARBA" id="ARBA00022519"/>
    </source>
</evidence>
<dbReference type="InterPro" id="IPR055348">
    <property type="entry name" value="DctQ"/>
</dbReference>
<dbReference type="OrthoDB" id="359827at2"/>
<evidence type="ECO:0000256" key="8">
    <source>
        <dbReference type="ARBA" id="ARBA00038436"/>
    </source>
</evidence>
<feature type="domain" description="Tripartite ATP-independent periplasmic transporters DctQ component" evidence="10">
    <location>
        <begin position="26"/>
        <end position="151"/>
    </location>
</feature>
<dbReference type="GO" id="GO:0015740">
    <property type="term" value="P:C4-dicarboxylate transport"/>
    <property type="evidence" value="ECO:0007669"/>
    <property type="project" value="TreeGrafter"/>
</dbReference>
<organism evidence="11 12">
    <name type="scientific">Marispirochaeta aestuarii</name>
    <dbReference type="NCBI Taxonomy" id="1963862"/>
    <lineage>
        <taxon>Bacteria</taxon>
        <taxon>Pseudomonadati</taxon>
        <taxon>Spirochaetota</taxon>
        <taxon>Spirochaetia</taxon>
        <taxon>Spirochaetales</taxon>
        <taxon>Spirochaetaceae</taxon>
        <taxon>Marispirochaeta</taxon>
    </lineage>
</organism>